<feature type="transmembrane region" description="Helical" evidence="1">
    <location>
        <begin position="170"/>
        <end position="189"/>
    </location>
</feature>
<keyword evidence="1" id="KW-0812">Transmembrane</keyword>
<keyword evidence="1" id="KW-0472">Membrane</keyword>
<reference evidence="3" key="1">
    <citation type="journal article" date="2019" name="Int. J. Syst. Evol. Microbiol.">
        <title>The Global Catalogue of Microorganisms (GCM) 10K type strain sequencing project: providing services to taxonomists for standard genome sequencing and annotation.</title>
        <authorList>
            <consortium name="The Broad Institute Genomics Platform"/>
            <consortium name="The Broad Institute Genome Sequencing Center for Infectious Disease"/>
            <person name="Wu L."/>
            <person name="Ma J."/>
        </authorList>
    </citation>
    <scope>NUCLEOTIDE SEQUENCE [LARGE SCALE GENOMIC DNA]</scope>
    <source>
        <strain evidence="3">CCUG 60523</strain>
    </source>
</reference>
<feature type="transmembrane region" description="Helical" evidence="1">
    <location>
        <begin position="218"/>
        <end position="236"/>
    </location>
</feature>
<gene>
    <name evidence="2" type="ORF">ACFOSV_06870</name>
</gene>
<feature type="transmembrane region" description="Helical" evidence="1">
    <location>
        <begin position="90"/>
        <end position="107"/>
    </location>
</feature>
<organism evidence="2 3">
    <name type="scientific">Algoriphagus namhaensis</name>
    <dbReference type="NCBI Taxonomy" id="915353"/>
    <lineage>
        <taxon>Bacteria</taxon>
        <taxon>Pseudomonadati</taxon>
        <taxon>Bacteroidota</taxon>
        <taxon>Cytophagia</taxon>
        <taxon>Cytophagales</taxon>
        <taxon>Cyclobacteriaceae</taxon>
        <taxon>Algoriphagus</taxon>
    </lineage>
</organism>
<evidence type="ECO:0000256" key="1">
    <source>
        <dbReference type="SAM" id="Phobius"/>
    </source>
</evidence>
<protein>
    <submittedName>
        <fullName evidence="2">Uncharacterized protein</fullName>
    </submittedName>
</protein>
<dbReference type="Proteomes" id="UP001595805">
    <property type="component" value="Unassembled WGS sequence"/>
</dbReference>
<accession>A0ABV8AQC5</accession>
<comment type="caution">
    <text evidence="2">The sequence shown here is derived from an EMBL/GenBank/DDBJ whole genome shotgun (WGS) entry which is preliminary data.</text>
</comment>
<sequence>MEPNSDVDKKQDELTWLENLQRNSWEPEVIISGIILAFLFAFPSKIYAFSAMLVQEVGMAFLGAMLVLLYLSAVISVFKIFFVVHLVLRFIWAGLLGLSYAFPKGVIKENLFKISRDYNYRKPADMVLEMERTCSMTFAYPISLVFVILVFTTYLGILLFLYVILDVNFFIIYLTFMLSVIGFYLLMILGKKSRIKERYGGSIMASVSAVYQSNMGKWFSIWYGFGIFVLSTPLIYSDVRDFSLFFNETNLLENELKWPSKDLSYMEYHDESRRYPRVFLASEFVDGDLLRLSIARYQGDEKFIEDLKSNFKTELDSLNWHKLEDTPDIYRFIVNDEVLEAGPWRRNRINVTDQKVFETVIPIGHLPAGTFTLKVEKLMVNYNLFSNKPEEIRLRKQWDEIDFIKK</sequence>
<feature type="transmembrane region" description="Helical" evidence="1">
    <location>
        <begin position="60"/>
        <end position="84"/>
    </location>
</feature>
<dbReference type="RefSeq" id="WP_377904740.1">
    <property type="nucleotide sequence ID" value="NZ_JBHRZS010000006.1"/>
</dbReference>
<evidence type="ECO:0000313" key="3">
    <source>
        <dbReference type="Proteomes" id="UP001595805"/>
    </source>
</evidence>
<keyword evidence="1" id="KW-1133">Transmembrane helix</keyword>
<feature type="transmembrane region" description="Helical" evidence="1">
    <location>
        <begin position="29"/>
        <end position="48"/>
    </location>
</feature>
<evidence type="ECO:0000313" key="2">
    <source>
        <dbReference type="EMBL" id="MFC3879890.1"/>
    </source>
</evidence>
<dbReference type="EMBL" id="JBHRZS010000006">
    <property type="protein sequence ID" value="MFC3879890.1"/>
    <property type="molecule type" value="Genomic_DNA"/>
</dbReference>
<name>A0ABV8AQC5_9BACT</name>
<keyword evidence="3" id="KW-1185">Reference proteome</keyword>
<feature type="transmembrane region" description="Helical" evidence="1">
    <location>
        <begin position="138"/>
        <end position="164"/>
    </location>
</feature>
<proteinExistence type="predicted"/>